<dbReference type="AlphaFoldDB" id="A0A429Z980"/>
<dbReference type="RefSeq" id="WP_125942880.1">
    <property type="nucleotide sequence ID" value="NZ_PXZH01000001.1"/>
</dbReference>
<evidence type="ECO:0000256" key="1">
    <source>
        <dbReference type="ARBA" id="ARBA00004651"/>
    </source>
</evidence>
<sequence>MKIGMRTIKTAISASLAIICAQFFGLLYPTAAGIIALLSVTNTKKSSVYVGVSRVGSLVLATSLAFICFHLFGYNAGAFGVYLLFFIPLAAKWHMPEGIPVSSVLITHYLIEERMDVAIISNAFFLMFLGVGFAILANLYMPNMEKQLRDNQQEIDKKIRHLLQSMVVHLKYPTQKFEGETYLIEMETLLKQAEKWAKNHGDNSFFSNDNYYLDYFNMRKLQVSILKQMTIILTSLEVAHTPVAPTVEVLAYASQTFAEENDGQSILNKIDQTLQSYSQSSLPKDREEFENRSKLFQFLHEFHRFIEVKADFYEEHQPTVLEKMKLSKEGPEN</sequence>
<accession>A0A429Z980</accession>
<reference evidence="8 9" key="1">
    <citation type="submission" date="2018-03" db="EMBL/GenBank/DDBJ databases">
        <authorList>
            <person name="Gulvik C.A."/>
        </authorList>
    </citation>
    <scope>NUCLEOTIDE SEQUENCE [LARGE SCALE GENOMIC DNA]</scope>
    <source>
        <strain evidence="8 9">JCM 31581</strain>
    </source>
</reference>
<dbReference type="PANTHER" id="PTHR40064">
    <property type="entry name" value="MEMBRANE PROTEIN-RELATED"/>
    <property type="match status" value="1"/>
</dbReference>
<feature type="transmembrane region" description="Helical" evidence="6">
    <location>
        <begin position="12"/>
        <end position="38"/>
    </location>
</feature>
<name>A0A429Z980_9ENTE</name>
<organism evidence="8 9">
    <name type="scientific">Vagococcus humatus</name>
    <dbReference type="NCBI Taxonomy" id="1889241"/>
    <lineage>
        <taxon>Bacteria</taxon>
        <taxon>Bacillati</taxon>
        <taxon>Bacillota</taxon>
        <taxon>Bacilli</taxon>
        <taxon>Lactobacillales</taxon>
        <taxon>Enterococcaceae</taxon>
        <taxon>Vagococcus</taxon>
    </lineage>
</organism>
<evidence type="ECO:0000256" key="2">
    <source>
        <dbReference type="ARBA" id="ARBA00022475"/>
    </source>
</evidence>
<keyword evidence="5 6" id="KW-0472">Membrane</keyword>
<evidence type="ECO:0000256" key="6">
    <source>
        <dbReference type="SAM" id="Phobius"/>
    </source>
</evidence>
<comment type="subcellular location">
    <subcellularLocation>
        <location evidence="1">Cell membrane</location>
        <topology evidence="1">Multi-pass membrane protein</topology>
    </subcellularLocation>
</comment>
<dbReference type="InterPro" id="IPR038323">
    <property type="entry name" value="ArAE_1_C_sf"/>
</dbReference>
<proteinExistence type="predicted"/>
<keyword evidence="3 6" id="KW-0812">Transmembrane</keyword>
<gene>
    <name evidence="8" type="ORF">C7P63_04115</name>
</gene>
<dbReference type="Gene3D" id="1.20.120.940">
    <property type="entry name" value="Putative aromatic acid exporter, C-terminal domain"/>
    <property type="match status" value="1"/>
</dbReference>
<feature type="transmembrane region" description="Helical" evidence="6">
    <location>
        <begin position="58"/>
        <end position="86"/>
    </location>
</feature>
<dbReference type="InterPro" id="IPR021062">
    <property type="entry name" value="ArAE_1_C"/>
</dbReference>
<evidence type="ECO:0000256" key="5">
    <source>
        <dbReference type="ARBA" id="ARBA00023136"/>
    </source>
</evidence>
<comment type="caution">
    <text evidence="8">The sequence shown here is derived from an EMBL/GenBank/DDBJ whole genome shotgun (WGS) entry which is preliminary data.</text>
</comment>
<dbReference type="Proteomes" id="UP000277864">
    <property type="component" value="Unassembled WGS sequence"/>
</dbReference>
<evidence type="ECO:0000313" key="8">
    <source>
        <dbReference type="EMBL" id="RST90267.1"/>
    </source>
</evidence>
<dbReference type="EMBL" id="PXZH01000001">
    <property type="protein sequence ID" value="RST90267.1"/>
    <property type="molecule type" value="Genomic_DNA"/>
</dbReference>
<dbReference type="InterPro" id="IPR052984">
    <property type="entry name" value="UPF0421"/>
</dbReference>
<protein>
    <recommendedName>
        <fullName evidence="7">Putative aromatic acid exporter C-terminal domain-containing protein</fullName>
    </recommendedName>
</protein>
<evidence type="ECO:0000259" key="7">
    <source>
        <dbReference type="Pfam" id="PF11728"/>
    </source>
</evidence>
<dbReference type="Pfam" id="PF06081">
    <property type="entry name" value="ArAE_1"/>
    <property type="match status" value="1"/>
</dbReference>
<evidence type="ECO:0000313" key="9">
    <source>
        <dbReference type="Proteomes" id="UP000277864"/>
    </source>
</evidence>
<feature type="transmembrane region" description="Helical" evidence="6">
    <location>
        <begin position="117"/>
        <end position="140"/>
    </location>
</feature>
<dbReference type="GO" id="GO:0005886">
    <property type="term" value="C:plasma membrane"/>
    <property type="evidence" value="ECO:0007669"/>
    <property type="project" value="UniProtKB-SubCell"/>
</dbReference>
<keyword evidence="2" id="KW-1003">Cell membrane</keyword>
<evidence type="ECO:0000256" key="3">
    <source>
        <dbReference type="ARBA" id="ARBA00022692"/>
    </source>
</evidence>
<keyword evidence="9" id="KW-1185">Reference proteome</keyword>
<keyword evidence="4 6" id="KW-1133">Transmembrane helix</keyword>
<dbReference type="Pfam" id="PF11728">
    <property type="entry name" value="ArAE_1_C"/>
    <property type="match status" value="1"/>
</dbReference>
<dbReference type="InterPro" id="IPR010343">
    <property type="entry name" value="ArAE_1"/>
</dbReference>
<dbReference type="PANTHER" id="PTHR40064:SF1">
    <property type="entry name" value="MEMBRANE PROTEIN"/>
    <property type="match status" value="1"/>
</dbReference>
<feature type="domain" description="Putative aromatic acid exporter C-terminal" evidence="7">
    <location>
        <begin position="145"/>
        <end position="309"/>
    </location>
</feature>
<dbReference type="OrthoDB" id="357521at2"/>
<evidence type="ECO:0000256" key="4">
    <source>
        <dbReference type="ARBA" id="ARBA00022989"/>
    </source>
</evidence>